<evidence type="ECO:0000313" key="3">
    <source>
        <dbReference type="EMBL" id="SDH15671.1"/>
    </source>
</evidence>
<evidence type="ECO:0000313" key="4">
    <source>
        <dbReference type="Proteomes" id="UP000183263"/>
    </source>
</evidence>
<sequence>MFDGEVGAQAVAVVEEALAALDDIYERGWQPADLLHVARRSGDYDHTDLTAGLVLHHARCARAHERAPWEWVGQLRSAEEQHPRAAQVATGEQSPRALAARLLFEDPYHSVDEIRLLALTWRCAGSWQLLDDPPSRWPHHRVDDTSAAGRARSADPKLLNRIRGLLAKAEATDFAEEAETFTAKAQELMSRYSIGVAMLAGERGENPTVRARRIHLENPYVKEKVHLLSEIAAANRVRVVWADTLATATVVGTPVDLEQVDVLFTSLLLQATRAMQHSDAGSRKGSRTTSFRKAFLAGYAARIGQRLRDADTRATLEAADAARISVDDLLPVLADTSAAVDAEFQRLFPVTRAKRTGRSVDAEGWYAGRAAADEARLAAGG</sequence>
<dbReference type="Pfam" id="PF23771">
    <property type="entry name" value="DUF7168"/>
    <property type="match status" value="1"/>
</dbReference>
<dbReference type="OrthoDB" id="3508128at2"/>
<gene>
    <name evidence="3" type="ORF">SAMN05444695_101314</name>
</gene>
<evidence type="ECO:0000259" key="2">
    <source>
        <dbReference type="Pfam" id="PF23771"/>
    </source>
</evidence>
<evidence type="ECO:0000259" key="1">
    <source>
        <dbReference type="Pfam" id="PF10979"/>
    </source>
</evidence>
<reference evidence="3 4" key="1">
    <citation type="submission" date="2016-10" db="EMBL/GenBank/DDBJ databases">
        <authorList>
            <person name="de Groot N.N."/>
        </authorList>
    </citation>
    <scope>NUCLEOTIDE SEQUENCE [LARGE SCALE GENOMIC DNA]</scope>
    <source>
        <strain evidence="3 4">DSM 44892</strain>
    </source>
</reference>
<dbReference type="AlphaFoldDB" id="A0A1G8A483"/>
<dbReference type="InterPro" id="IPR024498">
    <property type="entry name" value="DUF2786"/>
</dbReference>
<accession>A0A1G8A483</accession>
<dbReference type="RefSeq" id="WP_072738004.1">
    <property type="nucleotide sequence ID" value="NZ_CP048813.1"/>
</dbReference>
<dbReference type="EMBL" id="FNDN01000001">
    <property type="protein sequence ID" value="SDH15671.1"/>
    <property type="molecule type" value="Genomic_DNA"/>
</dbReference>
<protein>
    <submittedName>
        <fullName evidence="3">Uncharacterized protein</fullName>
    </submittedName>
</protein>
<name>A0A1G8A483_9NOCA</name>
<feature type="domain" description="DUF2786" evidence="1">
    <location>
        <begin position="157"/>
        <end position="194"/>
    </location>
</feature>
<dbReference type="Pfam" id="PF10979">
    <property type="entry name" value="DUF2786"/>
    <property type="match status" value="1"/>
</dbReference>
<proteinExistence type="predicted"/>
<dbReference type="Proteomes" id="UP000183263">
    <property type="component" value="Unassembled WGS sequence"/>
</dbReference>
<keyword evidence="4" id="KW-1185">Reference proteome</keyword>
<feature type="domain" description="DUF7168" evidence="2">
    <location>
        <begin position="225"/>
        <end position="323"/>
    </location>
</feature>
<dbReference type="InterPro" id="IPR055592">
    <property type="entry name" value="DUF7168"/>
</dbReference>
<organism evidence="3 4">
    <name type="scientific">Rhodococcus triatomae</name>
    <dbReference type="NCBI Taxonomy" id="300028"/>
    <lineage>
        <taxon>Bacteria</taxon>
        <taxon>Bacillati</taxon>
        <taxon>Actinomycetota</taxon>
        <taxon>Actinomycetes</taxon>
        <taxon>Mycobacteriales</taxon>
        <taxon>Nocardiaceae</taxon>
        <taxon>Rhodococcus</taxon>
    </lineage>
</organism>